<comment type="caution">
    <text evidence="2">The sequence shown here is derived from an EMBL/GenBank/DDBJ whole genome shotgun (WGS) entry which is preliminary data.</text>
</comment>
<keyword evidence="1" id="KW-0812">Transmembrane</keyword>
<evidence type="ECO:0000313" key="3">
    <source>
        <dbReference type="Proteomes" id="UP000194464"/>
    </source>
</evidence>
<gene>
    <name evidence="2" type="ORF">SAMN06295909_0070</name>
</gene>
<feature type="transmembrane region" description="Helical" evidence="1">
    <location>
        <begin position="138"/>
        <end position="158"/>
    </location>
</feature>
<keyword evidence="1" id="KW-1133">Transmembrane helix</keyword>
<organism evidence="2 3">
    <name type="scientific">Plantibacter elymi</name>
    <name type="common">nom. nud.</name>
    <dbReference type="NCBI Taxonomy" id="199708"/>
    <lineage>
        <taxon>Bacteria</taxon>
        <taxon>Bacillati</taxon>
        <taxon>Actinomycetota</taxon>
        <taxon>Actinomycetes</taxon>
        <taxon>Micrococcales</taxon>
        <taxon>Microbacteriaceae</taxon>
        <taxon>Plantibacter</taxon>
    </lineage>
</organism>
<proteinExistence type="predicted"/>
<feature type="transmembrane region" description="Helical" evidence="1">
    <location>
        <begin position="165"/>
        <end position="191"/>
    </location>
</feature>
<protein>
    <submittedName>
        <fullName evidence="2">Uncharacterized protein</fullName>
    </submittedName>
</protein>
<feature type="transmembrane region" description="Helical" evidence="1">
    <location>
        <begin position="211"/>
        <end position="233"/>
    </location>
</feature>
<dbReference type="RefSeq" id="WP_086472373.1">
    <property type="nucleotide sequence ID" value="NZ_FXWJ01000001.1"/>
</dbReference>
<sequence>MSLIRTSTFRTTARWVLSWCAHYTRDLPDGVAAARRDELASDLHEHAVWAEEAGWSVERLRRDILRRLVLGSVHDVTWRAHQLGRGAVGDPVHAATVRTAQRITRFMLALGVSLTLVGGYTYARLIRSIVIDDYPVPPLPTMLVGLLAVLALFGTALTARRRSRFIGACVLAPPTLLLGYVAVGSLSRISITGAQFVFWADHLMATAGSLGYLALGIGVSALLGLTSAAIWWWPFTRPSMSATEVSAES</sequence>
<keyword evidence="3" id="KW-1185">Reference proteome</keyword>
<evidence type="ECO:0000256" key="1">
    <source>
        <dbReference type="SAM" id="Phobius"/>
    </source>
</evidence>
<dbReference type="EMBL" id="FXWJ01000001">
    <property type="protein sequence ID" value="SMQ57915.1"/>
    <property type="molecule type" value="Genomic_DNA"/>
</dbReference>
<feature type="transmembrane region" description="Helical" evidence="1">
    <location>
        <begin position="106"/>
        <end position="126"/>
    </location>
</feature>
<dbReference type="Proteomes" id="UP000194464">
    <property type="component" value="Unassembled WGS sequence"/>
</dbReference>
<evidence type="ECO:0000313" key="2">
    <source>
        <dbReference type="EMBL" id="SMQ57915.1"/>
    </source>
</evidence>
<accession>A0ABY1RAA6</accession>
<reference evidence="2 3" key="1">
    <citation type="submission" date="2017-04" db="EMBL/GenBank/DDBJ databases">
        <authorList>
            <person name="Varghese N."/>
            <person name="Submissions S."/>
        </authorList>
    </citation>
    <scope>NUCLEOTIDE SEQUENCE [LARGE SCALE GENOMIC DNA]</scope>
    <source>
        <strain evidence="2 3">VKM Ac-1784</strain>
    </source>
</reference>
<keyword evidence="1" id="KW-0472">Membrane</keyword>
<name>A0ABY1RAA6_9MICO</name>